<dbReference type="SMART" id="SM00631">
    <property type="entry name" value="Zn_pept"/>
    <property type="match status" value="1"/>
</dbReference>
<dbReference type="Pfam" id="PF00246">
    <property type="entry name" value="Peptidase_M14"/>
    <property type="match status" value="1"/>
</dbReference>
<dbReference type="InterPro" id="IPR036990">
    <property type="entry name" value="M14A-like_propep"/>
</dbReference>
<evidence type="ECO:0000256" key="4">
    <source>
        <dbReference type="ARBA" id="ARBA00022645"/>
    </source>
</evidence>
<evidence type="ECO:0000256" key="3">
    <source>
        <dbReference type="ARBA" id="ARBA00005988"/>
    </source>
</evidence>
<keyword evidence="8" id="KW-0378">Hydrolase</keyword>
<feature type="active site" description="Proton donor/acceptor" evidence="14">
    <location>
        <position position="405"/>
    </location>
</feature>
<keyword evidence="5" id="KW-0645">Protease</keyword>
<accession>A0A9Q1CG07</accession>
<comment type="function">
    <text evidence="2">Extracellular metalloprotease that contributes to pathogenicity.</text>
</comment>
<feature type="chain" id="PRO_5040466236" evidence="15">
    <location>
        <begin position="20"/>
        <end position="445"/>
    </location>
</feature>
<dbReference type="InterPro" id="IPR003146">
    <property type="entry name" value="M14A_act_pep"/>
</dbReference>
<evidence type="ECO:0000256" key="6">
    <source>
        <dbReference type="ARBA" id="ARBA00022723"/>
    </source>
</evidence>
<dbReference type="GO" id="GO:0006508">
    <property type="term" value="P:proteolysis"/>
    <property type="evidence" value="ECO:0007669"/>
    <property type="project" value="UniProtKB-KW"/>
</dbReference>
<evidence type="ECO:0000256" key="5">
    <source>
        <dbReference type="ARBA" id="ARBA00022670"/>
    </source>
</evidence>
<dbReference type="Gene3D" id="3.30.70.340">
    <property type="entry name" value="Metallocarboxypeptidase-like"/>
    <property type="match status" value="1"/>
</dbReference>
<dbReference type="OrthoDB" id="3626597at2759"/>
<dbReference type="Proteomes" id="UP001152320">
    <property type="component" value="Chromosome 4"/>
</dbReference>
<dbReference type="FunFam" id="3.40.630.10:FF:000084">
    <property type="entry name" value="Carboxypeptidase B2"/>
    <property type="match status" value="1"/>
</dbReference>
<evidence type="ECO:0000256" key="11">
    <source>
        <dbReference type="ARBA" id="ARBA00023049"/>
    </source>
</evidence>
<dbReference type="GO" id="GO:0004181">
    <property type="term" value="F:metallocarboxypeptidase activity"/>
    <property type="evidence" value="ECO:0007669"/>
    <property type="project" value="InterPro"/>
</dbReference>
<comment type="similarity">
    <text evidence="3 14">Belongs to the peptidase M14 family.</text>
</comment>
<feature type="signal peptide" evidence="15">
    <location>
        <begin position="1"/>
        <end position="19"/>
    </location>
</feature>
<comment type="cofactor">
    <cofactor evidence="1">
        <name>Zn(2+)</name>
        <dbReference type="ChEBI" id="CHEBI:29105"/>
    </cofactor>
</comment>
<dbReference type="PANTHER" id="PTHR11705">
    <property type="entry name" value="PROTEASE FAMILY M14 CARBOXYPEPTIDASE A,B"/>
    <property type="match status" value="1"/>
</dbReference>
<evidence type="ECO:0000256" key="9">
    <source>
        <dbReference type="ARBA" id="ARBA00022833"/>
    </source>
</evidence>
<evidence type="ECO:0000259" key="16">
    <source>
        <dbReference type="PROSITE" id="PS52035"/>
    </source>
</evidence>
<evidence type="ECO:0000313" key="17">
    <source>
        <dbReference type="EMBL" id="KAJ8044286.1"/>
    </source>
</evidence>
<keyword evidence="4 17" id="KW-0121">Carboxypeptidase</keyword>
<evidence type="ECO:0000256" key="14">
    <source>
        <dbReference type="PROSITE-ProRule" id="PRU01379"/>
    </source>
</evidence>
<dbReference type="AlphaFoldDB" id="A0A9Q1CG07"/>
<keyword evidence="13" id="KW-1015">Disulfide bond</keyword>
<keyword evidence="12" id="KW-0865">Zymogen</keyword>
<keyword evidence="10" id="KW-0843">Virulence</keyword>
<dbReference type="PROSITE" id="PS52035">
    <property type="entry name" value="PEPTIDASE_M14"/>
    <property type="match status" value="1"/>
</dbReference>
<protein>
    <submittedName>
        <fullName evidence="17">Carboxypeptidase A4</fullName>
    </submittedName>
</protein>
<dbReference type="CDD" id="cd03860">
    <property type="entry name" value="M14_CP_A-B_like"/>
    <property type="match status" value="1"/>
</dbReference>
<evidence type="ECO:0000313" key="18">
    <source>
        <dbReference type="Proteomes" id="UP001152320"/>
    </source>
</evidence>
<keyword evidence="6" id="KW-0479">Metal-binding</keyword>
<dbReference type="GO" id="GO:0005615">
    <property type="term" value="C:extracellular space"/>
    <property type="evidence" value="ECO:0007669"/>
    <property type="project" value="TreeGrafter"/>
</dbReference>
<feature type="domain" description="Peptidase M14" evidence="16">
    <location>
        <begin position="129"/>
        <end position="439"/>
    </location>
</feature>
<evidence type="ECO:0000256" key="10">
    <source>
        <dbReference type="ARBA" id="ARBA00023026"/>
    </source>
</evidence>
<proteinExistence type="inferred from homology"/>
<dbReference type="PRINTS" id="PR00765">
    <property type="entry name" value="CRBOXYPTASEA"/>
</dbReference>
<dbReference type="PANTHER" id="PTHR11705:SF143">
    <property type="entry name" value="SLL0236 PROTEIN"/>
    <property type="match status" value="1"/>
</dbReference>
<dbReference type="SUPFAM" id="SSF54897">
    <property type="entry name" value="Protease propeptides/inhibitors"/>
    <property type="match status" value="1"/>
</dbReference>
<organism evidence="17 18">
    <name type="scientific">Holothuria leucospilota</name>
    <name type="common">Black long sea cucumber</name>
    <name type="synonym">Mertensiothuria leucospilota</name>
    <dbReference type="NCBI Taxonomy" id="206669"/>
    <lineage>
        <taxon>Eukaryota</taxon>
        <taxon>Metazoa</taxon>
        <taxon>Echinodermata</taxon>
        <taxon>Eleutherozoa</taxon>
        <taxon>Echinozoa</taxon>
        <taxon>Holothuroidea</taxon>
        <taxon>Aspidochirotacea</taxon>
        <taxon>Aspidochirotida</taxon>
        <taxon>Holothuriidae</taxon>
        <taxon>Holothuria</taxon>
    </lineage>
</organism>
<evidence type="ECO:0000256" key="7">
    <source>
        <dbReference type="ARBA" id="ARBA00022729"/>
    </source>
</evidence>
<reference evidence="17" key="1">
    <citation type="submission" date="2021-10" db="EMBL/GenBank/DDBJ databases">
        <title>Tropical sea cucumber genome reveals ecological adaptation and Cuvierian tubules defense mechanism.</title>
        <authorList>
            <person name="Chen T."/>
        </authorList>
    </citation>
    <scope>NUCLEOTIDE SEQUENCE</scope>
    <source>
        <strain evidence="17">Nanhai2018</strain>
        <tissue evidence="17">Muscle</tissue>
    </source>
</reference>
<keyword evidence="11" id="KW-0482">Metalloprotease</keyword>
<evidence type="ECO:0000256" key="1">
    <source>
        <dbReference type="ARBA" id="ARBA00001947"/>
    </source>
</evidence>
<evidence type="ECO:0000256" key="13">
    <source>
        <dbReference type="ARBA" id="ARBA00023157"/>
    </source>
</evidence>
<keyword evidence="7 15" id="KW-0732">Signal</keyword>
<dbReference type="Pfam" id="PF02244">
    <property type="entry name" value="Propep_M14"/>
    <property type="match status" value="1"/>
</dbReference>
<gene>
    <name evidence="17" type="ORF">HOLleu_11707</name>
</gene>
<keyword evidence="9" id="KW-0862">Zinc</keyword>
<name>A0A9Q1CG07_HOLLE</name>
<evidence type="ECO:0000256" key="12">
    <source>
        <dbReference type="ARBA" id="ARBA00023145"/>
    </source>
</evidence>
<dbReference type="Gene3D" id="3.40.630.10">
    <property type="entry name" value="Zn peptidases"/>
    <property type="match status" value="1"/>
</dbReference>
<comment type="caution">
    <text evidence="17">The sequence shown here is derived from an EMBL/GenBank/DDBJ whole genome shotgun (WGS) entry which is preliminary data.</text>
</comment>
<dbReference type="SUPFAM" id="SSF53187">
    <property type="entry name" value="Zn-dependent exopeptidases"/>
    <property type="match status" value="1"/>
</dbReference>
<dbReference type="InterPro" id="IPR000834">
    <property type="entry name" value="Peptidase_M14"/>
</dbReference>
<dbReference type="EMBL" id="JAIZAY010000004">
    <property type="protein sequence ID" value="KAJ8044286.1"/>
    <property type="molecule type" value="Genomic_DNA"/>
</dbReference>
<evidence type="ECO:0000256" key="2">
    <source>
        <dbReference type="ARBA" id="ARBA00003091"/>
    </source>
</evidence>
<keyword evidence="18" id="KW-1185">Reference proteome</keyword>
<evidence type="ECO:0000256" key="15">
    <source>
        <dbReference type="SAM" id="SignalP"/>
    </source>
</evidence>
<dbReference type="GO" id="GO:0008270">
    <property type="term" value="F:zinc ion binding"/>
    <property type="evidence" value="ECO:0007669"/>
    <property type="project" value="InterPro"/>
</dbReference>
<evidence type="ECO:0000256" key="8">
    <source>
        <dbReference type="ARBA" id="ARBA00022801"/>
    </source>
</evidence>
<sequence length="445" mass="50604">MKFLLLIAAFQLVLISILAEELYRGNQLLRISIEEEDDARWMKSLEETSSGTTLDFWTSPVPGRKTDIMVTRGYVDEFKSILRQRELSFDVIMVDVQENVNNERSQTTAARRAKRDLGTLALQDFDYSIYHTFEEIQQWTRDIAEEYSSFVNLFTFGYTFEGREILALEITAPPAEGASDPKPIVYFEGGIHCREWISPATVMFFTSQFLKNYVDNVDNATRTLGMYDFHIVPLLNCDGYVYTWEVERLWRKSRQENPDFGCVGTDMNRNFDAFWGGGEGASPWPCSIIYRGFVPLNHNETRAIDDHFQNLRAANRVTKVFIDWHSYSQLILAPWSYSADVDPPKDTDKQIAAAGAMAKAMNETHNVPEGYIHGVGTDILYVSAGTSKDYGYASTPGATYSYTVELRDTGEYGFLLPADQIIPTGEESYNGVVAMMDWITANDYD</sequence>